<evidence type="ECO:0000256" key="1">
    <source>
        <dbReference type="SAM" id="MobiDB-lite"/>
    </source>
</evidence>
<accession>A0A0J6F3C1</accession>
<dbReference type="Proteomes" id="UP000054567">
    <property type="component" value="Unassembled WGS sequence"/>
</dbReference>
<dbReference type="GO" id="GO:0005740">
    <property type="term" value="C:mitochondrial envelope"/>
    <property type="evidence" value="ECO:0007669"/>
    <property type="project" value="TreeGrafter"/>
</dbReference>
<feature type="compositionally biased region" description="Basic residues" evidence="1">
    <location>
        <begin position="114"/>
        <end position="123"/>
    </location>
</feature>
<protein>
    <submittedName>
        <fullName evidence="2">Uncharacterized protein</fullName>
    </submittedName>
</protein>
<feature type="region of interest" description="Disordered" evidence="1">
    <location>
        <begin position="33"/>
        <end position="127"/>
    </location>
</feature>
<feature type="compositionally biased region" description="Basic and acidic residues" evidence="1">
    <location>
        <begin position="588"/>
        <end position="600"/>
    </location>
</feature>
<dbReference type="Pfam" id="PF08634">
    <property type="entry name" value="Pet127"/>
    <property type="match status" value="1"/>
</dbReference>
<dbReference type="PANTHER" id="PTHR31014:SF0">
    <property type="entry name" value="MITOCHONDRIAL TRANSLATION SYSTEM COMPONENT PET127-RELATED"/>
    <property type="match status" value="1"/>
</dbReference>
<feature type="region of interest" description="Disordered" evidence="1">
    <location>
        <begin position="140"/>
        <end position="161"/>
    </location>
</feature>
<feature type="compositionally biased region" description="Basic and acidic residues" evidence="1">
    <location>
        <begin position="35"/>
        <end position="53"/>
    </location>
</feature>
<sequence length="713" mass="81344">MFRKSLQAVARPSRSYVCLFCFSRTFERSFIASSARREPAADVHPRSDRKDGFILDTAPVSHGATKSDKTKSSISRLRRGDKTHTFKPKNGNPTGRSLEEPSHDETSSGVTTALKKRKKRKKVEKSSAIYPPVRSVLSGRASRYLTGQEKEEEYRQSKDHERVPADDLLRCHSGILEPSEESIKALNVESTAVPTLAYNLDRVLFNPGVYHLRDPRSRVYNFDPYLSTIMPVSEFDFEALGSYITSSRDVFLREMAQKHGKKYIGSSSSMTGVLSHFHFLLSAWRPLKLDTLSQQFSDTIRSFTRLTRAPAAVFLRYKGDGIYAIDADKEFDSANILMNLGRSMEKLLTMPTDEYERYRRTNGERTPLGEAEPETYHYSTCGDFLMRAQLDAYDPRLPGTGMFDLKTRAVVSIRMDAKNPDKGIGYEIKDRFGDYESFEREYFDMARSAFLKYSLQVRVGRMDGIFVAFHNTQRIFGFQYLALPEMDRALHGQEDVALGDAEFVHSITLWNKVLNAATAQFPEQSLRFHFETRDGVVPFMYIFAEPVTEEEIDEIQTRNQEEIEKIQHKLLYPELYDKSEGASDSVDEEAKPAEEVKEADGSETTSQVSDKPVMGMILRICNNVNGRIVPRPERFVAQHKWTVDYNFDIMSETRGKALLAACKRRREKCLSDAANSQDGGYGHRLWEISSKGRKWRKAQDALDKKHGIVTLND</sequence>
<evidence type="ECO:0000313" key="2">
    <source>
        <dbReference type="EMBL" id="KMM63765.1"/>
    </source>
</evidence>
<name>A0A0J6F3C1_COCPO</name>
<proteinExistence type="predicted"/>
<dbReference type="InterPro" id="IPR013943">
    <property type="entry name" value="Pet127"/>
</dbReference>
<dbReference type="AlphaFoldDB" id="A0A0J6F3C1"/>
<dbReference type="PANTHER" id="PTHR31014">
    <property type="entry name" value="MITOCHONDRIAL TRANSLATION SYSTEM COMPONENT PET127-RELATED"/>
    <property type="match status" value="1"/>
</dbReference>
<reference evidence="2 3" key="1">
    <citation type="submission" date="2007-06" db="EMBL/GenBank/DDBJ databases">
        <title>The Genome Sequence of Coccidioides posadasii RMSCC_3488.</title>
        <authorList>
            <consortium name="Coccidioides Genome Resources Consortium"/>
            <consortium name="The Broad Institute Genome Sequencing Platform"/>
            <person name="Henn M.R."/>
            <person name="Sykes S."/>
            <person name="Young S."/>
            <person name="Jaffe D."/>
            <person name="Berlin A."/>
            <person name="Alvarez P."/>
            <person name="Butler J."/>
            <person name="Gnerre S."/>
            <person name="Grabherr M."/>
            <person name="Mauceli E."/>
            <person name="Brockman W."/>
            <person name="Kodira C."/>
            <person name="Alvarado L."/>
            <person name="Zeng Q."/>
            <person name="Crawford M."/>
            <person name="Antoine C."/>
            <person name="Devon K."/>
            <person name="Galgiani J."/>
            <person name="Orsborn K."/>
            <person name="Lewis M.L."/>
            <person name="Nusbaum C."/>
            <person name="Galagan J."/>
            <person name="Birren B."/>
        </authorList>
    </citation>
    <scope>NUCLEOTIDE SEQUENCE [LARGE SCALE GENOMIC DNA]</scope>
    <source>
        <strain evidence="2 3">RMSCC 3488</strain>
    </source>
</reference>
<dbReference type="GO" id="GO:0000964">
    <property type="term" value="P:mitochondrial RNA 5'-end processing"/>
    <property type="evidence" value="ECO:0007669"/>
    <property type="project" value="TreeGrafter"/>
</dbReference>
<gene>
    <name evidence="2" type="ORF">CPAG_00119</name>
</gene>
<feature type="region of interest" description="Disordered" evidence="1">
    <location>
        <begin position="581"/>
        <end position="608"/>
    </location>
</feature>
<feature type="compositionally biased region" description="Basic and acidic residues" evidence="1">
    <location>
        <begin position="97"/>
        <end position="106"/>
    </location>
</feature>
<feature type="compositionally biased region" description="Basic and acidic residues" evidence="1">
    <location>
        <begin position="148"/>
        <end position="161"/>
    </location>
</feature>
<organism evidence="2 3">
    <name type="scientific">Coccidioides posadasii RMSCC 3488</name>
    <dbReference type="NCBI Taxonomy" id="454284"/>
    <lineage>
        <taxon>Eukaryota</taxon>
        <taxon>Fungi</taxon>
        <taxon>Dikarya</taxon>
        <taxon>Ascomycota</taxon>
        <taxon>Pezizomycotina</taxon>
        <taxon>Eurotiomycetes</taxon>
        <taxon>Eurotiomycetidae</taxon>
        <taxon>Onygenales</taxon>
        <taxon>Onygenaceae</taxon>
        <taxon>Coccidioides</taxon>
    </lineage>
</organism>
<dbReference type="OrthoDB" id="10249045at2759"/>
<evidence type="ECO:0000313" key="3">
    <source>
        <dbReference type="Proteomes" id="UP000054567"/>
    </source>
</evidence>
<dbReference type="EMBL" id="DS268109">
    <property type="protein sequence ID" value="KMM63765.1"/>
    <property type="molecule type" value="Genomic_DNA"/>
</dbReference>
<dbReference type="VEuPathDB" id="FungiDB:CPAG_00119"/>
<reference evidence="3" key="2">
    <citation type="journal article" date="2009" name="Genome Res.">
        <title>Comparative genomic analyses of the human fungal pathogens Coccidioides and their relatives.</title>
        <authorList>
            <person name="Sharpton T.J."/>
            <person name="Stajich J.E."/>
            <person name="Rounsley S.D."/>
            <person name="Gardner M.J."/>
            <person name="Wortman J.R."/>
            <person name="Jordar V.S."/>
            <person name="Maiti R."/>
            <person name="Kodira C.D."/>
            <person name="Neafsey D.E."/>
            <person name="Zeng Q."/>
            <person name="Hung C.-Y."/>
            <person name="McMahan C."/>
            <person name="Muszewska A."/>
            <person name="Grynberg M."/>
            <person name="Mandel M.A."/>
            <person name="Kellner E.M."/>
            <person name="Barker B.M."/>
            <person name="Galgiani J.N."/>
            <person name="Orbach M.J."/>
            <person name="Kirkland T.N."/>
            <person name="Cole G.T."/>
            <person name="Henn M.R."/>
            <person name="Birren B.W."/>
            <person name="Taylor J.W."/>
        </authorList>
    </citation>
    <scope>NUCLEOTIDE SEQUENCE [LARGE SCALE GENOMIC DNA]</scope>
    <source>
        <strain evidence="3">RMSCC 3488</strain>
    </source>
</reference>
<reference evidence="3" key="3">
    <citation type="journal article" date="2010" name="Genome Res.">
        <title>Population genomic sequencing of Coccidioides fungi reveals recent hybridization and transposon control.</title>
        <authorList>
            <person name="Neafsey D.E."/>
            <person name="Barker B.M."/>
            <person name="Sharpton T.J."/>
            <person name="Stajich J.E."/>
            <person name="Park D.J."/>
            <person name="Whiston E."/>
            <person name="Hung C.-Y."/>
            <person name="McMahan C."/>
            <person name="White J."/>
            <person name="Sykes S."/>
            <person name="Heiman D."/>
            <person name="Young S."/>
            <person name="Zeng Q."/>
            <person name="Abouelleil A."/>
            <person name="Aftuck L."/>
            <person name="Bessette D."/>
            <person name="Brown A."/>
            <person name="FitzGerald M."/>
            <person name="Lui A."/>
            <person name="Macdonald J.P."/>
            <person name="Priest M."/>
            <person name="Orbach M.J."/>
            <person name="Galgiani J.N."/>
            <person name="Kirkland T.N."/>
            <person name="Cole G.T."/>
            <person name="Birren B.W."/>
            <person name="Henn M.R."/>
            <person name="Taylor J.W."/>
            <person name="Rounsley S.D."/>
        </authorList>
    </citation>
    <scope>NUCLEOTIDE SEQUENCE [LARGE SCALE GENOMIC DNA]</scope>
    <source>
        <strain evidence="3">RMSCC 3488</strain>
    </source>
</reference>